<feature type="chain" id="PRO_5036733893" evidence="1">
    <location>
        <begin position="24"/>
        <end position="138"/>
    </location>
</feature>
<gene>
    <name evidence="2" type="ORF">J1N51_04135</name>
</gene>
<dbReference type="Gene3D" id="3.40.190.10">
    <property type="entry name" value="Periplasmic binding protein-like II"/>
    <property type="match status" value="1"/>
</dbReference>
<proteinExistence type="predicted"/>
<evidence type="ECO:0000313" key="2">
    <source>
        <dbReference type="EMBL" id="QTH64666.1"/>
    </source>
</evidence>
<keyword evidence="1" id="KW-0732">Signal</keyword>
<protein>
    <submittedName>
        <fullName evidence="2">Phosphate ABC transporter substrate-binding protein</fullName>
    </submittedName>
</protein>
<dbReference type="KEGG" id="psym:J1N51_04135"/>
<dbReference type="SUPFAM" id="SSF53850">
    <property type="entry name" value="Periplasmic binding protein-like II"/>
    <property type="match status" value="1"/>
</dbReference>
<reference evidence="2" key="1">
    <citation type="submission" date="2021-03" db="EMBL/GenBank/DDBJ databases">
        <title>Description of Psychrosphaera ytuae sp. nov. isolated from deep sea sediment of South China Sea.</title>
        <authorList>
            <person name="Zhang J."/>
            <person name="Xu X.-D."/>
        </authorList>
    </citation>
    <scope>NUCLEOTIDE SEQUENCE</scope>
    <source>
        <strain evidence="2">MTZ26</strain>
    </source>
</reference>
<dbReference type="AlphaFoldDB" id="A0A975HIV6"/>
<evidence type="ECO:0000256" key="1">
    <source>
        <dbReference type="SAM" id="SignalP"/>
    </source>
</evidence>
<feature type="signal peptide" evidence="1">
    <location>
        <begin position="1"/>
        <end position="23"/>
    </location>
</feature>
<name>A0A975HIV6_9GAMM</name>
<dbReference type="Proteomes" id="UP000682739">
    <property type="component" value="Chromosome"/>
</dbReference>
<evidence type="ECO:0000313" key="3">
    <source>
        <dbReference type="Proteomes" id="UP000682739"/>
    </source>
</evidence>
<accession>A0A975HIV6</accession>
<sequence>MKKVTLGLSLALASALFSSSVFAVNVIVHPSNDSNLDQSTISRIFLGKAKAFPNGTSVVPFDQAEGAGATEEFNEKVLNRSGSQLKAYWSKLVFTGKGTPPEKLDGDAAVIEKVASTPGAIGYISGDAGGNVKVVATF</sequence>
<keyword evidence="3" id="KW-1185">Reference proteome</keyword>
<dbReference type="RefSeq" id="WP_208832720.1">
    <property type="nucleotide sequence ID" value="NZ_CP072110.1"/>
</dbReference>
<organism evidence="2 3">
    <name type="scientific">Psychrosphaera ytuae</name>
    <dbReference type="NCBI Taxonomy" id="2820710"/>
    <lineage>
        <taxon>Bacteria</taxon>
        <taxon>Pseudomonadati</taxon>
        <taxon>Pseudomonadota</taxon>
        <taxon>Gammaproteobacteria</taxon>
        <taxon>Alteromonadales</taxon>
        <taxon>Pseudoalteromonadaceae</taxon>
        <taxon>Psychrosphaera</taxon>
    </lineage>
</organism>
<dbReference type="EMBL" id="CP072110">
    <property type="protein sequence ID" value="QTH64666.1"/>
    <property type="molecule type" value="Genomic_DNA"/>
</dbReference>